<comment type="similarity">
    <text evidence="2 5">Belongs to the RecX family.</text>
</comment>
<proteinExistence type="inferred from homology"/>
<evidence type="ECO:0000256" key="5">
    <source>
        <dbReference type="HAMAP-Rule" id="MF_01114"/>
    </source>
</evidence>
<sequence>MFSLETASAEEIDLVKQMEARAVYLLAMREHGSKELKRKLKEKFPETENRPNLVDFVILTCQKNGWLSDERFVEVSVRQGIEKGHGPYKIRQTLQQRTDASDLIETYLEMDDSDWAEIAQATLEKKYGDAIKPKEMKEQARRMRFLQSRGFSQSQIWKAMR</sequence>
<dbReference type="GO" id="GO:0005737">
    <property type="term" value="C:cytoplasm"/>
    <property type="evidence" value="ECO:0007669"/>
    <property type="project" value="UniProtKB-SubCell"/>
</dbReference>
<dbReference type="InterPro" id="IPR003783">
    <property type="entry name" value="Regulatory_RecX"/>
</dbReference>
<evidence type="ECO:0000256" key="2">
    <source>
        <dbReference type="ARBA" id="ARBA00009695"/>
    </source>
</evidence>
<keyword evidence="4 5" id="KW-0963">Cytoplasm</keyword>
<evidence type="ECO:0000256" key="3">
    <source>
        <dbReference type="ARBA" id="ARBA00018111"/>
    </source>
</evidence>
<dbReference type="InterPro" id="IPR053925">
    <property type="entry name" value="RecX_HTH_3rd"/>
</dbReference>
<dbReference type="PANTHER" id="PTHR33602">
    <property type="entry name" value="REGULATORY PROTEIN RECX FAMILY PROTEIN"/>
    <property type="match status" value="1"/>
</dbReference>
<feature type="domain" description="RecX second three-helical" evidence="6">
    <location>
        <begin position="68"/>
        <end position="105"/>
    </location>
</feature>
<accession>A0A066ZWE0</accession>
<dbReference type="EMBL" id="JMIU01000001">
    <property type="protein sequence ID" value="KDN96594.1"/>
    <property type="molecule type" value="Genomic_DNA"/>
</dbReference>
<dbReference type="AlphaFoldDB" id="A0A066ZWE0"/>
<dbReference type="STRING" id="28885.EI16_10090"/>
<dbReference type="InterPro" id="IPR053924">
    <property type="entry name" value="RecX_HTH_2nd"/>
</dbReference>
<name>A0A066ZWE0_HYDMR</name>
<dbReference type="HAMAP" id="MF_01114">
    <property type="entry name" value="RecX"/>
    <property type="match status" value="1"/>
</dbReference>
<dbReference type="RefSeq" id="WP_232087756.1">
    <property type="nucleotide sequence ID" value="NZ_AP020335.1"/>
</dbReference>
<keyword evidence="9" id="KW-1185">Reference proteome</keyword>
<evidence type="ECO:0000313" key="8">
    <source>
        <dbReference type="EMBL" id="KDN96594.1"/>
    </source>
</evidence>
<dbReference type="Proteomes" id="UP000027341">
    <property type="component" value="Unassembled WGS sequence"/>
</dbReference>
<comment type="caution">
    <text evidence="8">The sequence shown here is derived from an EMBL/GenBank/DDBJ whole genome shotgun (WGS) entry which is preliminary data.</text>
</comment>
<evidence type="ECO:0000313" key="9">
    <source>
        <dbReference type="Proteomes" id="UP000027341"/>
    </source>
</evidence>
<organism evidence="8 9">
    <name type="scientific">Hydrogenovibrio marinus</name>
    <dbReference type="NCBI Taxonomy" id="28885"/>
    <lineage>
        <taxon>Bacteria</taxon>
        <taxon>Pseudomonadati</taxon>
        <taxon>Pseudomonadota</taxon>
        <taxon>Gammaproteobacteria</taxon>
        <taxon>Thiotrichales</taxon>
        <taxon>Piscirickettsiaceae</taxon>
        <taxon>Hydrogenovibrio</taxon>
    </lineage>
</organism>
<evidence type="ECO:0000259" key="6">
    <source>
        <dbReference type="Pfam" id="PF02631"/>
    </source>
</evidence>
<dbReference type="InterPro" id="IPR036388">
    <property type="entry name" value="WH-like_DNA-bd_sf"/>
</dbReference>
<dbReference type="Gene3D" id="1.10.10.10">
    <property type="entry name" value="Winged helix-like DNA-binding domain superfamily/Winged helix DNA-binding domain"/>
    <property type="match status" value="3"/>
</dbReference>
<comment type="function">
    <text evidence="5">Modulates RecA activity.</text>
</comment>
<feature type="domain" description="RecX third three-helical" evidence="7">
    <location>
        <begin position="116"/>
        <end position="160"/>
    </location>
</feature>
<reference evidence="8 9" key="1">
    <citation type="submission" date="2014-04" db="EMBL/GenBank/DDBJ databases">
        <title>Draft genome sequence of Hydrogenovibrio marinus MH-110, a model organism for aerobic H2 metabolism.</title>
        <authorList>
            <person name="Cha H.J."/>
            <person name="Jo B.H."/>
            <person name="Hwang B.H."/>
        </authorList>
    </citation>
    <scope>NUCLEOTIDE SEQUENCE [LARGE SCALE GENOMIC DNA]</scope>
    <source>
        <strain evidence="8 9">MH-110</strain>
    </source>
</reference>
<comment type="subcellular location">
    <subcellularLocation>
        <location evidence="1 5">Cytoplasm</location>
    </subcellularLocation>
</comment>
<dbReference type="Pfam" id="PF02631">
    <property type="entry name" value="RecX_HTH2"/>
    <property type="match status" value="1"/>
</dbReference>
<evidence type="ECO:0000259" key="7">
    <source>
        <dbReference type="Pfam" id="PF21981"/>
    </source>
</evidence>
<protein>
    <recommendedName>
        <fullName evidence="3 5">Regulatory protein RecX</fullName>
    </recommendedName>
</protein>
<evidence type="ECO:0000256" key="4">
    <source>
        <dbReference type="ARBA" id="ARBA00022490"/>
    </source>
</evidence>
<dbReference type="GO" id="GO:0006282">
    <property type="term" value="P:regulation of DNA repair"/>
    <property type="evidence" value="ECO:0007669"/>
    <property type="project" value="UniProtKB-UniRule"/>
</dbReference>
<dbReference type="PANTHER" id="PTHR33602:SF1">
    <property type="entry name" value="REGULATORY PROTEIN RECX FAMILY PROTEIN"/>
    <property type="match status" value="1"/>
</dbReference>
<gene>
    <name evidence="5" type="primary">recX</name>
    <name evidence="8" type="ORF">EI16_10090</name>
</gene>
<evidence type="ECO:0000256" key="1">
    <source>
        <dbReference type="ARBA" id="ARBA00004496"/>
    </source>
</evidence>
<dbReference type="Pfam" id="PF21981">
    <property type="entry name" value="RecX_HTH3"/>
    <property type="match status" value="1"/>
</dbReference>